<protein>
    <recommendedName>
        <fullName evidence="4">Transmembrane protein</fullName>
    </recommendedName>
</protein>
<reference evidence="2 3" key="1">
    <citation type="submission" date="2016-10" db="EMBL/GenBank/DDBJ databases">
        <authorList>
            <person name="de Groot N.N."/>
        </authorList>
    </citation>
    <scope>NUCLEOTIDE SEQUENCE [LARGE SCALE GENOMIC DNA]</scope>
    <source>
        <strain evidence="2 3">HLD2</strain>
    </source>
</reference>
<feature type="transmembrane region" description="Helical" evidence="1">
    <location>
        <begin position="71"/>
        <end position="91"/>
    </location>
</feature>
<keyword evidence="1" id="KW-0812">Transmembrane</keyword>
<organism evidence="2 3">
    <name type="scientific">Thiohalomonas denitrificans</name>
    <dbReference type="NCBI Taxonomy" id="415747"/>
    <lineage>
        <taxon>Bacteria</taxon>
        <taxon>Pseudomonadati</taxon>
        <taxon>Pseudomonadota</taxon>
        <taxon>Gammaproteobacteria</taxon>
        <taxon>Thiohalomonadales</taxon>
        <taxon>Thiohalomonadaceae</taxon>
        <taxon>Thiohalomonas</taxon>
    </lineage>
</organism>
<gene>
    <name evidence="2" type="ORF">SAMN03097708_02320</name>
</gene>
<proteinExistence type="predicted"/>
<sequence length="92" mass="9368">MLEVMSDNPFKADPNAMHFAAGAFIGGVTGLALSFVGYPQETAAMIGLAATTAVGLAKGTRDSSRYPASRALKNGLLIASGGLITPIMLALQ</sequence>
<evidence type="ECO:0000313" key="3">
    <source>
        <dbReference type="Proteomes" id="UP000199648"/>
    </source>
</evidence>
<dbReference type="Proteomes" id="UP000199648">
    <property type="component" value="Unassembled WGS sequence"/>
</dbReference>
<keyword evidence="1" id="KW-0472">Membrane</keyword>
<keyword evidence="3" id="KW-1185">Reference proteome</keyword>
<accession>A0A1G5QN46</accession>
<feature type="transmembrane region" description="Helical" evidence="1">
    <location>
        <begin position="16"/>
        <end position="36"/>
    </location>
</feature>
<evidence type="ECO:0000256" key="1">
    <source>
        <dbReference type="SAM" id="Phobius"/>
    </source>
</evidence>
<evidence type="ECO:0000313" key="2">
    <source>
        <dbReference type="EMBL" id="SCZ62721.1"/>
    </source>
</evidence>
<name>A0A1G5QN46_9GAMM</name>
<dbReference type="STRING" id="415747.SAMN03097708_02320"/>
<keyword evidence="1" id="KW-1133">Transmembrane helix</keyword>
<evidence type="ECO:0008006" key="4">
    <source>
        <dbReference type="Google" id="ProtNLM"/>
    </source>
</evidence>
<dbReference type="AlphaFoldDB" id="A0A1G5QN46"/>
<dbReference type="EMBL" id="FMWD01000007">
    <property type="protein sequence ID" value="SCZ62721.1"/>
    <property type="molecule type" value="Genomic_DNA"/>
</dbReference>